<dbReference type="Gene3D" id="1.25.40.10">
    <property type="entry name" value="Tetratricopeptide repeat domain"/>
    <property type="match status" value="1"/>
</dbReference>
<dbReference type="InterPro" id="IPR033985">
    <property type="entry name" value="SusD-like_N"/>
</dbReference>
<evidence type="ECO:0000256" key="5">
    <source>
        <dbReference type="ARBA" id="ARBA00023237"/>
    </source>
</evidence>
<keyword evidence="5" id="KW-0998">Cell outer membrane</keyword>
<reference evidence="8 9" key="1">
    <citation type="submission" date="2019-07" db="EMBL/GenBank/DDBJ databases">
        <title>Whole genome shotgun sequence of Segetibacter aerophilus NBRC 106135.</title>
        <authorList>
            <person name="Hosoyama A."/>
            <person name="Uohara A."/>
            <person name="Ohji S."/>
            <person name="Ichikawa N."/>
        </authorList>
    </citation>
    <scope>NUCLEOTIDE SEQUENCE [LARGE SCALE GENOMIC DNA]</scope>
    <source>
        <strain evidence="8 9">NBRC 106135</strain>
    </source>
</reference>
<dbReference type="GO" id="GO:0009279">
    <property type="term" value="C:cell outer membrane"/>
    <property type="evidence" value="ECO:0007669"/>
    <property type="project" value="UniProtKB-SubCell"/>
</dbReference>
<dbReference type="CDD" id="cd08977">
    <property type="entry name" value="SusD"/>
    <property type="match status" value="1"/>
</dbReference>
<dbReference type="InterPro" id="IPR012944">
    <property type="entry name" value="SusD_RagB_dom"/>
</dbReference>
<comment type="similarity">
    <text evidence="2">Belongs to the SusD family.</text>
</comment>
<evidence type="ECO:0000256" key="4">
    <source>
        <dbReference type="ARBA" id="ARBA00023136"/>
    </source>
</evidence>
<name>A0A512BCK0_9BACT</name>
<feature type="domain" description="SusD-like N-terminal" evidence="7">
    <location>
        <begin position="96"/>
        <end position="250"/>
    </location>
</feature>
<dbReference type="SUPFAM" id="SSF48452">
    <property type="entry name" value="TPR-like"/>
    <property type="match status" value="1"/>
</dbReference>
<dbReference type="Gene3D" id="1.10.3780.10">
    <property type="entry name" value="SusD-like"/>
    <property type="match status" value="1"/>
</dbReference>
<dbReference type="RefSeq" id="WP_147203811.1">
    <property type="nucleotide sequence ID" value="NZ_BJYT01000007.1"/>
</dbReference>
<evidence type="ECO:0000256" key="3">
    <source>
        <dbReference type="ARBA" id="ARBA00022729"/>
    </source>
</evidence>
<keyword evidence="4" id="KW-0472">Membrane</keyword>
<dbReference type="InterPro" id="IPR011990">
    <property type="entry name" value="TPR-like_helical_dom_sf"/>
</dbReference>
<dbReference type="EMBL" id="BJYT01000007">
    <property type="protein sequence ID" value="GEO09696.1"/>
    <property type="molecule type" value="Genomic_DNA"/>
</dbReference>
<sequence>MKHKDFKILIAGAATVLFMSACTKKLDLVPTNDVGPGAVYSTSVGYKQAIAKVYGAMALTGNSGGAGSPDISPQIINDEGNSDFLRMYWYLQSLTTDEAGWTYHSNTDPVGIHQMNWSSVNQTVAGLYFRSYFLITLANDFIRQSSDENLSSRGITGTSADSIRKYKAEARFLRAYQYWVLMDLFANPPFVTDADPIGGPLPKQIQRKDLFTFIESELKDLETQLLAPRTNEYGRADQAAAWALLSRMYLNAQIYTGTPKYTEAITYCNKIIGAGYTLHPKYKELMLADNHLNTDEFIFTINYDGTYTQNWGGTTTLTHGPAGVPADSSGTSGNWNCIRITQQFVNLFDAQDIRGQFWTQGQNKNMTQLLDVTTDGYSSTKFRNKTRTGAPAPHMDPAKNWVDIDFPLFRLGEIYLTYAEAVLRGGTGGSNATALSYLNQLSVRARPNDPAASTYAQLTLPYIINERGRELFWECLRRTDLIRFGQFTTNAYLWAWKGGTPNGTAVDSKYNIFPIPAIDLTSNSNLVQNPGY</sequence>
<dbReference type="Gene3D" id="1.25.40.390">
    <property type="match status" value="1"/>
</dbReference>
<gene>
    <name evidence="8" type="ORF">SAE01_21920</name>
</gene>
<comment type="subcellular location">
    <subcellularLocation>
        <location evidence="1">Cell outer membrane</location>
    </subcellularLocation>
</comment>
<dbReference type="OrthoDB" id="9783641at2"/>
<dbReference type="Pfam" id="PF14322">
    <property type="entry name" value="SusD-like_3"/>
    <property type="match status" value="1"/>
</dbReference>
<proteinExistence type="inferred from homology"/>
<keyword evidence="9" id="KW-1185">Reference proteome</keyword>
<evidence type="ECO:0000259" key="6">
    <source>
        <dbReference type="Pfam" id="PF07980"/>
    </source>
</evidence>
<dbReference type="PROSITE" id="PS51257">
    <property type="entry name" value="PROKAR_LIPOPROTEIN"/>
    <property type="match status" value="1"/>
</dbReference>
<dbReference type="AlphaFoldDB" id="A0A512BCK0"/>
<evidence type="ECO:0000313" key="8">
    <source>
        <dbReference type="EMBL" id="GEO09696.1"/>
    </source>
</evidence>
<comment type="caution">
    <text evidence="8">The sequence shown here is derived from an EMBL/GenBank/DDBJ whole genome shotgun (WGS) entry which is preliminary data.</text>
</comment>
<feature type="domain" description="RagB/SusD" evidence="6">
    <location>
        <begin position="360"/>
        <end position="532"/>
    </location>
</feature>
<keyword evidence="3" id="KW-0732">Signal</keyword>
<evidence type="ECO:0000256" key="2">
    <source>
        <dbReference type="ARBA" id="ARBA00006275"/>
    </source>
</evidence>
<dbReference type="Proteomes" id="UP000321513">
    <property type="component" value="Unassembled WGS sequence"/>
</dbReference>
<evidence type="ECO:0000313" key="9">
    <source>
        <dbReference type="Proteomes" id="UP000321513"/>
    </source>
</evidence>
<evidence type="ECO:0000259" key="7">
    <source>
        <dbReference type="Pfam" id="PF14322"/>
    </source>
</evidence>
<organism evidence="8 9">
    <name type="scientific">Segetibacter aerophilus</name>
    <dbReference type="NCBI Taxonomy" id="670293"/>
    <lineage>
        <taxon>Bacteria</taxon>
        <taxon>Pseudomonadati</taxon>
        <taxon>Bacteroidota</taxon>
        <taxon>Chitinophagia</taxon>
        <taxon>Chitinophagales</taxon>
        <taxon>Chitinophagaceae</taxon>
        <taxon>Segetibacter</taxon>
    </lineage>
</organism>
<protein>
    <submittedName>
        <fullName evidence="8">Membrane protein</fullName>
    </submittedName>
</protein>
<dbReference type="Pfam" id="PF07980">
    <property type="entry name" value="SusD_RagB"/>
    <property type="match status" value="1"/>
</dbReference>
<accession>A0A512BCK0</accession>
<evidence type="ECO:0000256" key="1">
    <source>
        <dbReference type="ARBA" id="ARBA00004442"/>
    </source>
</evidence>